<reference evidence="4" key="3">
    <citation type="submission" date="2016-03" db="UniProtKB">
        <authorList>
            <consortium name="EnsemblProtists"/>
        </authorList>
    </citation>
    <scope>IDENTIFICATION</scope>
</reference>
<keyword evidence="5" id="KW-1185">Reference proteome</keyword>
<accession>L1J1P3</accession>
<protein>
    <submittedName>
        <fullName evidence="3 4">Uncharacterized protein</fullName>
    </submittedName>
</protein>
<evidence type="ECO:0000313" key="3">
    <source>
        <dbReference type="EMBL" id="EKX42005.1"/>
    </source>
</evidence>
<evidence type="ECO:0000313" key="5">
    <source>
        <dbReference type="Proteomes" id="UP000011087"/>
    </source>
</evidence>
<reference evidence="3 5" key="1">
    <citation type="journal article" date="2012" name="Nature">
        <title>Algal genomes reveal evolutionary mosaicism and the fate of nucleomorphs.</title>
        <authorList>
            <consortium name="DOE Joint Genome Institute"/>
            <person name="Curtis B.A."/>
            <person name="Tanifuji G."/>
            <person name="Burki F."/>
            <person name="Gruber A."/>
            <person name="Irimia M."/>
            <person name="Maruyama S."/>
            <person name="Arias M.C."/>
            <person name="Ball S.G."/>
            <person name="Gile G.H."/>
            <person name="Hirakawa Y."/>
            <person name="Hopkins J.F."/>
            <person name="Kuo A."/>
            <person name="Rensing S.A."/>
            <person name="Schmutz J."/>
            <person name="Symeonidi A."/>
            <person name="Elias M."/>
            <person name="Eveleigh R.J."/>
            <person name="Herman E.K."/>
            <person name="Klute M.J."/>
            <person name="Nakayama T."/>
            <person name="Obornik M."/>
            <person name="Reyes-Prieto A."/>
            <person name="Armbrust E.V."/>
            <person name="Aves S.J."/>
            <person name="Beiko R.G."/>
            <person name="Coutinho P."/>
            <person name="Dacks J.B."/>
            <person name="Durnford D.G."/>
            <person name="Fast N.M."/>
            <person name="Green B.R."/>
            <person name="Grisdale C.J."/>
            <person name="Hempel F."/>
            <person name="Henrissat B."/>
            <person name="Hoppner M.P."/>
            <person name="Ishida K."/>
            <person name="Kim E."/>
            <person name="Koreny L."/>
            <person name="Kroth P.G."/>
            <person name="Liu Y."/>
            <person name="Malik S.B."/>
            <person name="Maier U.G."/>
            <person name="McRose D."/>
            <person name="Mock T."/>
            <person name="Neilson J.A."/>
            <person name="Onodera N.T."/>
            <person name="Poole A.M."/>
            <person name="Pritham E.J."/>
            <person name="Richards T.A."/>
            <person name="Rocap G."/>
            <person name="Roy S.W."/>
            <person name="Sarai C."/>
            <person name="Schaack S."/>
            <person name="Shirato S."/>
            <person name="Slamovits C.H."/>
            <person name="Spencer D.F."/>
            <person name="Suzuki S."/>
            <person name="Worden A.Z."/>
            <person name="Zauner S."/>
            <person name="Barry K."/>
            <person name="Bell C."/>
            <person name="Bharti A.K."/>
            <person name="Crow J.A."/>
            <person name="Grimwood J."/>
            <person name="Kramer R."/>
            <person name="Lindquist E."/>
            <person name="Lucas S."/>
            <person name="Salamov A."/>
            <person name="McFadden G.I."/>
            <person name="Lane C.E."/>
            <person name="Keeling P.J."/>
            <person name="Gray M.W."/>
            <person name="Grigoriev I.V."/>
            <person name="Archibald J.M."/>
        </authorList>
    </citation>
    <scope>NUCLEOTIDE SEQUENCE</scope>
    <source>
        <strain evidence="3 5">CCMP2712</strain>
    </source>
</reference>
<dbReference type="AlphaFoldDB" id="L1J1P3"/>
<dbReference type="EMBL" id="JH993019">
    <property type="protein sequence ID" value="EKX42005.1"/>
    <property type="molecule type" value="Genomic_DNA"/>
</dbReference>
<dbReference type="EnsemblProtists" id="EKX42005">
    <property type="protein sequence ID" value="EKX42005"/>
    <property type="gene ID" value="GUITHDRAFT_153649"/>
</dbReference>
<name>L1J1P3_GUITC</name>
<feature type="region of interest" description="Disordered" evidence="1">
    <location>
        <begin position="43"/>
        <end position="76"/>
    </location>
</feature>
<sequence>MSSLPVMKLAALTCVQQAAGEQPLSHDEAMGRLRLLEVRSPPLTATAGAERGLQAGCKKQDDQEPEGQQGRRDVTE</sequence>
<keyword evidence="2" id="KW-0732">Signal</keyword>
<evidence type="ECO:0000256" key="1">
    <source>
        <dbReference type="SAM" id="MobiDB-lite"/>
    </source>
</evidence>
<dbReference type="PaxDb" id="55529-EKX42005"/>
<evidence type="ECO:0000256" key="2">
    <source>
        <dbReference type="SAM" id="SignalP"/>
    </source>
</evidence>
<organism evidence="3">
    <name type="scientific">Guillardia theta (strain CCMP2712)</name>
    <name type="common">Cryptophyte</name>
    <dbReference type="NCBI Taxonomy" id="905079"/>
    <lineage>
        <taxon>Eukaryota</taxon>
        <taxon>Cryptophyceae</taxon>
        <taxon>Pyrenomonadales</taxon>
        <taxon>Geminigeraceae</taxon>
        <taxon>Guillardia</taxon>
    </lineage>
</organism>
<feature type="signal peptide" evidence="2">
    <location>
        <begin position="1"/>
        <end position="20"/>
    </location>
</feature>
<dbReference type="RefSeq" id="XP_005828985.1">
    <property type="nucleotide sequence ID" value="XM_005828928.1"/>
</dbReference>
<gene>
    <name evidence="3" type="ORF">GUITHDRAFT_153649</name>
</gene>
<dbReference type="HOGENOM" id="CLU_2659783_0_0_1"/>
<dbReference type="Proteomes" id="UP000011087">
    <property type="component" value="Unassembled WGS sequence"/>
</dbReference>
<feature type="chain" id="PRO_5008770739" evidence="2">
    <location>
        <begin position="21"/>
        <end position="76"/>
    </location>
</feature>
<reference evidence="5" key="2">
    <citation type="submission" date="2012-11" db="EMBL/GenBank/DDBJ databases">
        <authorList>
            <person name="Kuo A."/>
            <person name="Curtis B.A."/>
            <person name="Tanifuji G."/>
            <person name="Burki F."/>
            <person name="Gruber A."/>
            <person name="Irimia M."/>
            <person name="Maruyama S."/>
            <person name="Arias M.C."/>
            <person name="Ball S.G."/>
            <person name="Gile G.H."/>
            <person name="Hirakawa Y."/>
            <person name="Hopkins J.F."/>
            <person name="Rensing S.A."/>
            <person name="Schmutz J."/>
            <person name="Symeonidi A."/>
            <person name="Elias M."/>
            <person name="Eveleigh R.J."/>
            <person name="Herman E.K."/>
            <person name="Klute M.J."/>
            <person name="Nakayama T."/>
            <person name="Obornik M."/>
            <person name="Reyes-Prieto A."/>
            <person name="Armbrust E.V."/>
            <person name="Aves S.J."/>
            <person name="Beiko R.G."/>
            <person name="Coutinho P."/>
            <person name="Dacks J.B."/>
            <person name="Durnford D.G."/>
            <person name="Fast N.M."/>
            <person name="Green B.R."/>
            <person name="Grisdale C."/>
            <person name="Hempe F."/>
            <person name="Henrissat B."/>
            <person name="Hoppner M.P."/>
            <person name="Ishida K.-I."/>
            <person name="Kim E."/>
            <person name="Koreny L."/>
            <person name="Kroth P.G."/>
            <person name="Liu Y."/>
            <person name="Malik S.-B."/>
            <person name="Maier U.G."/>
            <person name="McRose D."/>
            <person name="Mock T."/>
            <person name="Neilson J.A."/>
            <person name="Onodera N.T."/>
            <person name="Poole A.M."/>
            <person name="Pritham E.J."/>
            <person name="Richards T.A."/>
            <person name="Rocap G."/>
            <person name="Roy S.W."/>
            <person name="Sarai C."/>
            <person name="Schaack S."/>
            <person name="Shirato S."/>
            <person name="Slamovits C.H."/>
            <person name="Spencer D.F."/>
            <person name="Suzuki S."/>
            <person name="Worden A.Z."/>
            <person name="Zauner S."/>
            <person name="Barry K."/>
            <person name="Bell C."/>
            <person name="Bharti A.K."/>
            <person name="Crow J.A."/>
            <person name="Grimwood J."/>
            <person name="Kramer R."/>
            <person name="Lindquist E."/>
            <person name="Lucas S."/>
            <person name="Salamov A."/>
            <person name="McFadden G.I."/>
            <person name="Lane C.E."/>
            <person name="Keeling P.J."/>
            <person name="Gray M.W."/>
            <person name="Grigoriev I.V."/>
            <person name="Archibald J.M."/>
        </authorList>
    </citation>
    <scope>NUCLEOTIDE SEQUENCE</scope>
    <source>
        <strain evidence="5">CCMP2712</strain>
    </source>
</reference>
<dbReference type="KEGG" id="gtt:GUITHDRAFT_153649"/>
<proteinExistence type="predicted"/>
<evidence type="ECO:0000313" key="4">
    <source>
        <dbReference type="EnsemblProtists" id="EKX42005"/>
    </source>
</evidence>
<dbReference type="GeneID" id="17298764"/>